<proteinExistence type="inferred from homology"/>
<evidence type="ECO:0000259" key="4">
    <source>
        <dbReference type="Pfam" id="PF24850"/>
    </source>
</evidence>
<dbReference type="InterPro" id="IPR011199">
    <property type="entry name" value="Bacillithiol_biosynth_BshC"/>
</dbReference>
<dbReference type="InterPro" id="IPR055398">
    <property type="entry name" value="Rossmann-like_BshC"/>
</dbReference>
<dbReference type="GO" id="GO:0016874">
    <property type="term" value="F:ligase activity"/>
    <property type="evidence" value="ECO:0007669"/>
    <property type="project" value="UniProtKB-UniRule"/>
</dbReference>
<name>A0A7S7SJI3_PALFE</name>
<evidence type="ECO:0000256" key="2">
    <source>
        <dbReference type="HAMAP-Rule" id="MF_01867"/>
    </source>
</evidence>
<dbReference type="InterPro" id="IPR055399">
    <property type="entry name" value="CC_BshC"/>
</dbReference>
<evidence type="ECO:0000259" key="3">
    <source>
        <dbReference type="Pfam" id="PF10079"/>
    </source>
</evidence>
<keyword evidence="6" id="KW-1185">Reference proteome</keyword>
<gene>
    <name evidence="2 5" type="primary">bshC</name>
    <name evidence="5" type="ORF">IRI77_31580</name>
</gene>
<evidence type="ECO:0000313" key="6">
    <source>
        <dbReference type="Proteomes" id="UP000593892"/>
    </source>
</evidence>
<protein>
    <recommendedName>
        <fullName evidence="2">Putative cysteine ligase BshC</fullName>
        <ecNumber evidence="2">6.-.-.-</ecNumber>
    </recommendedName>
</protein>
<dbReference type="Proteomes" id="UP000593892">
    <property type="component" value="Chromosome"/>
</dbReference>
<dbReference type="EC" id="6.-.-.-" evidence="2"/>
<organism evidence="5 6">
    <name type="scientific">Paludibaculum fermentans</name>
    <dbReference type="NCBI Taxonomy" id="1473598"/>
    <lineage>
        <taxon>Bacteria</taxon>
        <taxon>Pseudomonadati</taxon>
        <taxon>Acidobacteriota</taxon>
        <taxon>Terriglobia</taxon>
        <taxon>Bryobacterales</taxon>
        <taxon>Bryobacteraceae</taxon>
        <taxon>Paludibaculum</taxon>
    </lineage>
</organism>
<dbReference type="RefSeq" id="WP_194448933.1">
    <property type="nucleotide sequence ID" value="NZ_CP063849.1"/>
</dbReference>
<feature type="domain" description="Bacillithiol biosynthesis BshC N-terminal Rossmann-like" evidence="3">
    <location>
        <begin position="1"/>
        <end position="350"/>
    </location>
</feature>
<dbReference type="HAMAP" id="MF_01867">
    <property type="entry name" value="BshC"/>
    <property type="match status" value="1"/>
</dbReference>
<dbReference type="PIRSF" id="PIRSF012535">
    <property type="entry name" value="UCP012535"/>
    <property type="match status" value="1"/>
</dbReference>
<dbReference type="AlphaFoldDB" id="A0A7S7SJI3"/>
<dbReference type="EMBL" id="CP063849">
    <property type="protein sequence ID" value="QOY87264.1"/>
    <property type="molecule type" value="Genomic_DNA"/>
</dbReference>
<evidence type="ECO:0000256" key="1">
    <source>
        <dbReference type="ARBA" id="ARBA00022598"/>
    </source>
</evidence>
<keyword evidence="1 2" id="KW-0436">Ligase</keyword>
<accession>A0A7S7SJI3</accession>
<dbReference type="Pfam" id="PF10079">
    <property type="entry name" value="Rossmann-like_BshC"/>
    <property type="match status" value="1"/>
</dbReference>
<reference evidence="5 6" key="1">
    <citation type="submission" date="2020-10" db="EMBL/GenBank/DDBJ databases">
        <title>Complete genome sequence of Paludibaculum fermentans P105T, a facultatively anaerobic acidobacterium capable of dissimilatory Fe(III) reduction.</title>
        <authorList>
            <person name="Dedysh S.N."/>
            <person name="Beletsky A.V."/>
            <person name="Kulichevskaya I.S."/>
            <person name="Mardanov A.V."/>
            <person name="Ravin N.V."/>
        </authorList>
    </citation>
    <scope>NUCLEOTIDE SEQUENCE [LARGE SCALE GENOMIC DNA]</scope>
    <source>
        <strain evidence="5 6">P105</strain>
    </source>
</reference>
<sequence length="511" mass="56800">MRSTCIPHTELPGTSALFADYLYRFERVAKFYAHNPHDPESIRRAANAAGIPDERRQKVVAALRKINGESASLAQLELPDTVAIVTGQQVGLFSGPAYTVYKALTAAKLARQLTDSGIRAVPVFWLATEDHDFQEIQHAWMFDPRQRAARLEATGAGQPGQPVGSIPITTAPVDQLRETLRGFLYADEVMELVDDAYQPGRTFGEAFRLLIQRLLAGHGLVFLDPLEPALREVAAPMLHAALERRGELTQALIARGKELEAAGYHSQVLVDKDTSLFFKLEGGRRLKLAPDEVPSDSASLSPNALLRPVMQDYLLPTAAYIGGPAELAYLAQSQVLYQTLLGRMPMAVPRSGFTLLDERAHTLMDKFHITLTDCFHGADSLKERIASRLIPESLGATFEDVTSEVRSSLERLERELQSFDPTLGAALVKSRAKILYQLEKNRRKTSREAMRRNLQVTEGAAHLSGLVFPERHLQERLFSLLPFLARHGFDLIDTLYENVHRGCPDHLLLTV</sequence>
<dbReference type="KEGG" id="pfer:IRI77_31580"/>
<dbReference type="Pfam" id="PF24850">
    <property type="entry name" value="CC_BshC"/>
    <property type="match status" value="1"/>
</dbReference>
<evidence type="ECO:0000313" key="5">
    <source>
        <dbReference type="EMBL" id="QOY87264.1"/>
    </source>
</evidence>
<comment type="similarity">
    <text evidence="2">Belongs to the BshC family.</text>
</comment>
<feature type="domain" description="Bacillithiol biosynthesis BshC C-terminal coiled-coil" evidence="4">
    <location>
        <begin position="353"/>
        <end position="509"/>
    </location>
</feature>